<dbReference type="InterPro" id="IPR013324">
    <property type="entry name" value="RNA_pol_sigma_r3/r4-like"/>
</dbReference>
<dbReference type="STRING" id="95161.SAMN05660874_00975"/>
<reference evidence="3" key="1">
    <citation type="submission" date="2016-10" db="EMBL/GenBank/DDBJ databases">
        <authorList>
            <person name="Varghese N."/>
            <person name="Submissions S."/>
        </authorList>
    </citation>
    <scope>NUCLEOTIDE SEQUENCE [LARGE SCALE GENOMIC DNA]</scope>
    <source>
        <strain evidence="3">DSM 44771</strain>
    </source>
</reference>
<name>A0A1I6PPE8_9PSEU</name>
<sequence>MDDVLREVRRQVVRGRQPDLAKMLDLIARHADAQIALLDEPGRIRARTKGFPDEVLPGLSGLLGRMSAGELDSASTREGALHVQCEALGHREPRPVLVVAGDTAPDQRTASLVSEAGSLLVLLLHAHEGERARRAYDDKARQVRVGVMHALLSGEPTLARRMTSGAVPPLLDAERLRVYLLRCTNDERDRIVRFRQDPFGYHGSDLLVQCPVFDDHLICLVAEQADRDDALETSLRAAVRDNDDFSLGVSGAQPLSATAEAYAQAAHALTAARITPERVAHFHGRCSLGEVLGARGGQRWARAFLAPLREAPKTSVDITRLSMMLPRSGVAKLLGFSRNTVAAHLARVERSLGVDLADVRSRAAVNLALALSGTGDEGPPDAPESLPELLRSESAASWARGLLRPLDERFRRTLRAWIDANADARRAAGELGISRNTVRAHLVAAESALGRDLLTTGGGVHDVVHAFDALDG</sequence>
<gene>
    <name evidence="2" type="ORF">SAMN05660874_00975</name>
</gene>
<keyword evidence="3" id="KW-1185">Reference proteome</keyword>
<dbReference type="Proteomes" id="UP000198852">
    <property type="component" value="Unassembled WGS sequence"/>
</dbReference>
<dbReference type="Gene3D" id="1.10.10.2840">
    <property type="entry name" value="PucR C-terminal helix-turn-helix domain"/>
    <property type="match status" value="2"/>
</dbReference>
<accession>A0A1I6PPE8</accession>
<dbReference type="EMBL" id="FOZX01000001">
    <property type="protein sequence ID" value="SFS41958.1"/>
    <property type="molecule type" value="Genomic_DNA"/>
</dbReference>
<feature type="domain" description="PucR C-terminal helix-turn-helix" evidence="1">
    <location>
        <begin position="411"/>
        <end position="454"/>
    </location>
</feature>
<dbReference type="PANTHER" id="PTHR33744">
    <property type="entry name" value="CARBOHYDRATE DIACID REGULATOR"/>
    <property type="match status" value="1"/>
</dbReference>
<dbReference type="Pfam" id="PF13556">
    <property type="entry name" value="HTH_30"/>
    <property type="match status" value="2"/>
</dbReference>
<dbReference type="InterPro" id="IPR042070">
    <property type="entry name" value="PucR_C-HTH_sf"/>
</dbReference>
<dbReference type="PANTHER" id="PTHR33744:SF1">
    <property type="entry name" value="DNA-BINDING TRANSCRIPTIONAL ACTIVATOR ADER"/>
    <property type="match status" value="1"/>
</dbReference>
<evidence type="ECO:0000313" key="3">
    <source>
        <dbReference type="Proteomes" id="UP000198852"/>
    </source>
</evidence>
<evidence type="ECO:0000259" key="1">
    <source>
        <dbReference type="Pfam" id="PF13556"/>
    </source>
</evidence>
<proteinExistence type="predicted"/>
<dbReference type="InterPro" id="IPR051448">
    <property type="entry name" value="CdaR-like_regulators"/>
</dbReference>
<feature type="domain" description="PucR C-terminal helix-turn-helix" evidence="1">
    <location>
        <begin position="329"/>
        <end position="370"/>
    </location>
</feature>
<evidence type="ECO:0000313" key="2">
    <source>
        <dbReference type="EMBL" id="SFS41958.1"/>
    </source>
</evidence>
<organism evidence="2 3">
    <name type="scientific">Saccharopolyspora flava</name>
    <dbReference type="NCBI Taxonomy" id="95161"/>
    <lineage>
        <taxon>Bacteria</taxon>
        <taxon>Bacillati</taxon>
        <taxon>Actinomycetota</taxon>
        <taxon>Actinomycetes</taxon>
        <taxon>Pseudonocardiales</taxon>
        <taxon>Pseudonocardiaceae</taxon>
        <taxon>Saccharopolyspora</taxon>
    </lineage>
</organism>
<dbReference type="SUPFAM" id="SSF88659">
    <property type="entry name" value="Sigma3 and sigma4 domains of RNA polymerase sigma factors"/>
    <property type="match status" value="1"/>
</dbReference>
<dbReference type="AlphaFoldDB" id="A0A1I6PPE8"/>
<protein>
    <submittedName>
        <fullName evidence="2">PucR C-terminal helix-turn-helix domain-containing protein</fullName>
    </submittedName>
</protein>
<dbReference type="InterPro" id="IPR025736">
    <property type="entry name" value="PucR_C-HTH_dom"/>
</dbReference>